<organism evidence="4">
    <name type="scientific">marine metagenome</name>
    <dbReference type="NCBI Taxonomy" id="408172"/>
    <lineage>
        <taxon>unclassified sequences</taxon>
        <taxon>metagenomes</taxon>
        <taxon>ecological metagenomes</taxon>
    </lineage>
</organism>
<accession>A0A381P1J8</accession>
<feature type="domain" description="Thioesterase" evidence="3">
    <location>
        <begin position="22"/>
        <end position="104"/>
    </location>
</feature>
<dbReference type="InterPro" id="IPR006683">
    <property type="entry name" value="Thioestr_dom"/>
</dbReference>
<dbReference type="GO" id="GO:0047617">
    <property type="term" value="F:fatty acyl-CoA hydrolase activity"/>
    <property type="evidence" value="ECO:0007669"/>
    <property type="project" value="TreeGrafter"/>
</dbReference>
<proteinExistence type="inferred from homology"/>
<dbReference type="NCBIfam" id="TIGR00051">
    <property type="entry name" value="YbgC/FadM family acyl-CoA thioesterase"/>
    <property type="match status" value="1"/>
</dbReference>
<dbReference type="EMBL" id="UINC01000765">
    <property type="protein sequence ID" value="SUZ60806.1"/>
    <property type="molecule type" value="Genomic_DNA"/>
</dbReference>
<dbReference type="InterPro" id="IPR029069">
    <property type="entry name" value="HotDog_dom_sf"/>
</dbReference>
<dbReference type="SUPFAM" id="SSF54637">
    <property type="entry name" value="Thioesterase/thiol ester dehydrase-isomerase"/>
    <property type="match status" value="1"/>
</dbReference>
<dbReference type="PIRSF" id="PIRSF003230">
    <property type="entry name" value="YbgC"/>
    <property type="match status" value="1"/>
</dbReference>
<keyword evidence="2" id="KW-0378">Hydrolase</keyword>
<dbReference type="PANTHER" id="PTHR31793">
    <property type="entry name" value="4-HYDROXYBENZOYL-COA THIOESTERASE FAMILY MEMBER"/>
    <property type="match status" value="1"/>
</dbReference>
<dbReference type="InterPro" id="IPR006684">
    <property type="entry name" value="YbgC/YbaW"/>
</dbReference>
<gene>
    <name evidence="4" type="ORF">METZ01_LOCUS13660</name>
</gene>
<dbReference type="CDD" id="cd00586">
    <property type="entry name" value="4HBT"/>
    <property type="match status" value="1"/>
</dbReference>
<evidence type="ECO:0000256" key="2">
    <source>
        <dbReference type="ARBA" id="ARBA00022801"/>
    </source>
</evidence>
<dbReference type="Pfam" id="PF03061">
    <property type="entry name" value="4HBT"/>
    <property type="match status" value="1"/>
</dbReference>
<dbReference type="AlphaFoldDB" id="A0A381P1J8"/>
<dbReference type="Gene3D" id="3.10.129.10">
    <property type="entry name" value="Hotdog Thioesterase"/>
    <property type="match status" value="1"/>
</dbReference>
<reference evidence="4" key="1">
    <citation type="submission" date="2018-05" db="EMBL/GenBank/DDBJ databases">
        <authorList>
            <person name="Lanie J.A."/>
            <person name="Ng W.-L."/>
            <person name="Kazmierczak K.M."/>
            <person name="Andrzejewski T.M."/>
            <person name="Davidsen T.M."/>
            <person name="Wayne K.J."/>
            <person name="Tettelin H."/>
            <person name="Glass J.I."/>
            <person name="Rusch D."/>
            <person name="Podicherti R."/>
            <person name="Tsui H.-C.T."/>
            <person name="Winkler M.E."/>
        </authorList>
    </citation>
    <scope>NUCLEOTIDE SEQUENCE</scope>
</reference>
<dbReference type="PANTHER" id="PTHR31793:SF27">
    <property type="entry name" value="NOVEL THIOESTERASE SUPERFAMILY DOMAIN AND SAPOSIN A-TYPE DOMAIN CONTAINING PROTEIN (0610012H03RIK)"/>
    <property type="match status" value="1"/>
</dbReference>
<evidence type="ECO:0000259" key="3">
    <source>
        <dbReference type="Pfam" id="PF03061"/>
    </source>
</evidence>
<dbReference type="InterPro" id="IPR050563">
    <property type="entry name" value="4-hydroxybenzoyl-CoA_TE"/>
</dbReference>
<protein>
    <recommendedName>
        <fullName evidence="3">Thioesterase domain-containing protein</fullName>
    </recommendedName>
</protein>
<name>A0A381P1J8_9ZZZZ</name>
<sequence length="163" mass="18568">MAKSDFRFMTKIRVRWMECDGQGIVYNGAYLDYLEIGQAEYYRNLGFAIYIIPQSGYFDFVVVKSTQEFKAPAKVDEIIELHVRVSNIGNTSLTLNLEIYAEGSDRLLTSIETVYVGYDTATESTRPVPDAIRELVTHFEETGEVLPIEQFPELAKATSFNQK</sequence>
<comment type="similarity">
    <text evidence="1">Belongs to the 4-hydroxybenzoyl-CoA thioesterase family.</text>
</comment>
<evidence type="ECO:0000313" key="4">
    <source>
        <dbReference type="EMBL" id="SUZ60806.1"/>
    </source>
</evidence>
<evidence type="ECO:0000256" key="1">
    <source>
        <dbReference type="ARBA" id="ARBA00005953"/>
    </source>
</evidence>